<sequence length="394" mass="45744">MAPRLTLDIVAEIAKRLPIWECLRMGRMNRELNQIVFTWAMRYVFEHPSRFRILQPLEYALTTGNIRLLRAFRDLILTNTLRSQEGYDFLVTWTSCMREIIDYEAFVQILRVNGGRECLELVLDTAIQTGTADTLNIWSATSPSMILGNAIQESHHPTIEIILRRRNELSLGNFLEEMCFENIPVINGWLFTRHIPQPTIELLVQHIGFTFYDACRLAFTQAILYFLANDPALGQHPDRVLDGFARLLESPSWFSNPLLPGQSVPRCIIYLRDFYVAKAGVRVPVNTVNRLLNQMWRVVMPYIRHDGGFGERTDITQDQLLDAAIDSEWCKVYSRHFNIIVNMSTHYSTIPYFNANHSVRLGNRRFVDLVRRENIVLPLVFDWTPSDRSIIWAP</sequence>
<keyword evidence="2" id="KW-1185">Reference proteome</keyword>
<evidence type="ECO:0000313" key="1">
    <source>
        <dbReference type="EMBL" id="KAK6951217.1"/>
    </source>
</evidence>
<dbReference type="EMBL" id="JBANMG010000007">
    <property type="protein sequence ID" value="KAK6951217.1"/>
    <property type="molecule type" value="Genomic_DNA"/>
</dbReference>
<dbReference type="Proteomes" id="UP001369815">
    <property type="component" value="Unassembled WGS sequence"/>
</dbReference>
<reference evidence="1 2" key="1">
    <citation type="journal article" date="2024" name="Front Chem Biol">
        <title>Unveiling the potential of Daldinia eschscholtzii MFLUCC 19-0629 through bioactivity and bioinformatics studies for enhanced sustainable agriculture production.</title>
        <authorList>
            <person name="Brooks S."/>
            <person name="Weaver J.A."/>
            <person name="Klomchit A."/>
            <person name="Alharthi S.A."/>
            <person name="Onlamun T."/>
            <person name="Nurani R."/>
            <person name="Vong T.K."/>
            <person name="Alberti F."/>
            <person name="Greco C."/>
        </authorList>
    </citation>
    <scope>NUCLEOTIDE SEQUENCE [LARGE SCALE GENOMIC DNA]</scope>
    <source>
        <strain evidence="1">MFLUCC 19-0629</strain>
    </source>
</reference>
<protein>
    <recommendedName>
        <fullName evidence="3">F-box domain-containing protein</fullName>
    </recommendedName>
</protein>
<comment type="caution">
    <text evidence="1">The sequence shown here is derived from an EMBL/GenBank/DDBJ whole genome shotgun (WGS) entry which is preliminary data.</text>
</comment>
<name>A0AAX6MFM1_9PEZI</name>
<evidence type="ECO:0008006" key="3">
    <source>
        <dbReference type="Google" id="ProtNLM"/>
    </source>
</evidence>
<organism evidence="1 2">
    <name type="scientific">Daldinia eschscholtzii</name>
    <dbReference type="NCBI Taxonomy" id="292717"/>
    <lineage>
        <taxon>Eukaryota</taxon>
        <taxon>Fungi</taxon>
        <taxon>Dikarya</taxon>
        <taxon>Ascomycota</taxon>
        <taxon>Pezizomycotina</taxon>
        <taxon>Sordariomycetes</taxon>
        <taxon>Xylariomycetidae</taxon>
        <taxon>Xylariales</taxon>
        <taxon>Hypoxylaceae</taxon>
        <taxon>Daldinia</taxon>
    </lineage>
</organism>
<accession>A0AAX6MFM1</accession>
<evidence type="ECO:0000313" key="2">
    <source>
        <dbReference type="Proteomes" id="UP001369815"/>
    </source>
</evidence>
<gene>
    <name evidence="1" type="ORF">Daesc_007748</name>
</gene>
<dbReference type="AlphaFoldDB" id="A0AAX6MFM1"/>
<proteinExistence type="predicted"/>